<feature type="compositionally biased region" description="Basic and acidic residues" evidence="1">
    <location>
        <begin position="1"/>
        <end position="11"/>
    </location>
</feature>
<dbReference type="EMBL" id="FOQD01000023">
    <property type="protein sequence ID" value="SFJ53185.1"/>
    <property type="molecule type" value="Genomic_DNA"/>
</dbReference>
<accession>A0A1I3S3H7</accession>
<dbReference type="RefSeq" id="WP_092056428.1">
    <property type="nucleotide sequence ID" value="NZ_FOQD01000023.1"/>
</dbReference>
<evidence type="ECO:0000313" key="2">
    <source>
        <dbReference type="EMBL" id="SFJ53185.1"/>
    </source>
</evidence>
<proteinExistence type="predicted"/>
<dbReference type="AlphaFoldDB" id="A0A1I3S3H7"/>
<dbReference type="OrthoDB" id="291621at2"/>
<feature type="region of interest" description="Disordered" evidence="1">
    <location>
        <begin position="1"/>
        <end position="20"/>
    </location>
</feature>
<dbReference type="Gene3D" id="3.30.1340.30">
    <property type="match status" value="1"/>
</dbReference>
<sequence>MSAARSPRDAKNPSGEPLPARVTRILQDSHPAFRSLTISEESGAIIIDGHLPSYYLKQVVQTTAARVDGVLRLENRVEVVRISA</sequence>
<name>A0A1I3S3H7_9PLAN</name>
<gene>
    <name evidence="2" type="ORF">SAMN05421753_1234</name>
</gene>
<evidence type="ECO:0000256" key="1">
    <source>
        <dbReference type="SAM" id="MobiDB-lite"/>
    </source>
</evidence>
<organism evidence="2 3">
    <name type="scientific">Planctomicrobium piriforme</name>
    <dbReference type="NCBI Taxonomy" id="1576369"/>
    <lineage>
        <taxon>Bacteria</taxon>
        <taxon>Pseudomonadati</taxon>
        <taxon>Planctomycetota</taxon>
        <taxon>Planctomycetia</taxon>
        <taxon>Planctomycetales</taxon>
        <taxon>Planctomycetaceae</taxon>
        <taxon>Planctomicrobium</taxon>
    </lineage>
</organism>
<evidence type="ECO:0000313" key="3">
    <source>
        <dbReference type="Proteomes" id="UP000199518"/>
    </source>
</evidence>
<evidence type="ECO:0008006" key="4">
    <source>
        <dbReference type="Google" id="ProtNLM"/>
    </source>
</evidence>
<protein>
    <recommendedName>
        <fullName evidence="4">BON domain-containing protein</fullName>
    </recommendedName>
</protein>
<dbReference type="Proteomes" id="UP000199518">
    <property type="component" value="Unassembled WGS sequence"/>
</dbReference>
<reference evidence="3" key="1">
    <citation type="submission" date="2016-10" db="EMBL/GenBank/DDBJ databases">
        <authorList>
            <person name="Varghese N."/>
            <person name="Submissions S."/>
        </authorList>
    </citation>
    <scope>NUCLEOTIDE SEQUENCE [LARGE SCALE GENOMIC DNA]</scope>
    <source>
        <strain evidence="3">DSM 26348</strain>
    </source>
</reference>
<keyword evidence="3" id="KW-1185">Reference proteome</keyword>